<protein>
    <recommendedName>
        <fullName evidence="3">Class I SAM-dependent methyltransferase</fullName>
    </recommendedName>
</protein>
<dbReference type="Gene3D" id="3.40.50.150">
    <property type="entry name" value="Vaccinia Virus protein VP39"/>
    <property type="match status" value="1"/>
</dbReference>
<evidence type="ECO:0000313" key="2">
    <source>
        <dbReference type="Proteomes" id="UP000239772"/>
    </source>
</evidence>
<evidence type="ECO:0000313" key="1">
    <source>
        <dbReference type="EMBL" id="PSC03389.1"/>
    </source>
</evidence>
<accession>A0A2T1HPE2</accession>
<name>A0A2T1HPE2_9HYPH</name>
<keyword evidence="2" id="KW-1185">Reference proteome</keyword>
<evidence type="ECO:0008006" key="3">
    <source>
        <dbReference type="Google" id="ProtNLM"/>
    </source>
</evidence>
<dbReference type="AlphaFoldDB" id="A0A2T1HPE2"/>
<dbReference type="EMBL" id="PVZS01000026">
    <property type="protein sequence ID" value="PSC03389.1"/>
    <property type="molecule type" value="Genomic_DNA"/>
</dbReference>
<dbReference type="OrthoDB" id="210346at2"/>
<reference evidence="2" key="1">
    <citation type="submission" date="2018-03" db="EMBL/GenBank/DDBJ databases">
        <authorList>
            <person name="Sun L."/>
            <person name="Liu H."/>
            <person name="Chen W."/>
            <person name="Huang K."/>
            <person name="Liu W."/>
            <person name="Gao X."/>
        </authorList>
    </citation>
    <scope>NUCLEOTIDE SEQUENCE [LARGE SCALE GENOMIC DNA]</scope>
    <source>
        <strain evidence="2">SH9</strain>
    </source>
</reference>
<proteinExistence type="predicted"/>
<dbReference type="Pfam" id="PF13489">
    <property type="entry name" value="Methyltransf_23"/>
    <property type="match status" value="1"/>
</dbReference>
<organism evidence="1 2">
    <name type="scientific">Alsobacter soli</name>
    <dbReference type="NCBI Taxonomy" id="2109933"/>
    <lineage>
        <taxon>Bacteria</taxon>
        <taxon>Pseudomonadati</taxon>
        <taxon>Pseudomonadota</taxon>
        <taxon>Alphaproteobacteria</taxon>
        <taxon>Hyphomicrobiales</taxon>
        <taxon>Alsobacteraceae</taxon>
        <taxon>Alsobacter</taxon>
    </lineage>
</organism>
<comment type="caution">
    <text evidence="1">The sequence shown here is derived from an EMBL/GenBank/DDBJ whole genome shotgun (WGS) entry which is preliminary data.</text>
</comment>
<sequence>MAIRCNLCGGKSFTDMPKRPKARCASCGSLERTRLVGLHVQERLSLPPDARILHFAPERGLASILRARGGPNYRAVDIDPSKYPGLDAEPFDLCRDVFDLPRGYYDLIVHNHVIEHIRCSYTVPLIRLAQALAPEGVMLFTMPILPGGFSEELVDLPEHEMVARFGPMIHVRRFGADFIPQTIGMIFRTPARYDVTARFSEQRLREINLPEHHWRQWTGASVFEVRASDLRV</sequence>
<dbReference type="Proteomes" id="UP000239772">
    <property type="component" value="Unassembled WGS sequence"/>
</dbReference>
<gene>
    <name evidence="1" type="ORF">SLNSH_19170</name>
</gene>
<dbReference type="RefSeq" id="WP_106338871.1">
    <property type="nucleotide sequence ID" value="NZ_PVZS01000026.1"/>
</dbReference>
<dbReference type="SUPFAM" id="SSF53335">
    <property type="entry name" value="S-adenosyl-L-methionine-dependent methyltransferases"/>
    <property type="match status" value="1"/>
</dbReference>
<dbReference type="InterPro" id="IPR029063">
    <property type="entry name" value="SAM-dependent_MTases_sf"/>
</dbReference>